<dbReference type="PANTHER" id="PTHR31210">
    <property type="entry name" value="OS06G0731900 PROTEIN"/>
    <property type="match status" value="1"/>
</dbReference>
<dbReference type="PANTHER" id="PTHR31210:SF68">
    <property type="entry name" value="OS06G0727800 PROTEIN"/>
    <property type="match status" value="1"/>
</dbReference>
<gene>
    <name evidence="1" type="ORF">LUZ61_012482</name>
</gene>
<dbReference type="Pfam" id="PF05212">
    <property type="entry name" value="DUF707"/>
    <property type="match status" value="1"/>
</dbReference>
<proteinExistence type="predicted"/>
<dbReference type="AlphaFoldDB" id="A0AAD6F170"/>
<dbReference type="InterPro" id="IPR007877">
    <property type="entry name" value="DUF707"/>
</dbReference>
<organism evidence="1 2">
    <name type="scientific">Rhynchospora tenuis</name>
    <dbReference type="NCBI Taxonomy" id="198213"/>
    <lineage>
        <taxon>Eukaryota</taxon>
        <taxon>Viridiplantae</taxon>
        <taxon>Streptophyta</taxon>
        <taxon>Embryophyta</taxon>
        <taxon>Tracheophyta</taxon>
        <taxon>Spermatophyta</taxon>
        <taxon>Magnoliopsida</taxon>
        <taxon>Liliopsida</taxon>
        <taxon>Poales</taxon>
        <taxon>Cyperaceae</taxon>
        <taxon>Cyperoideae</taxon>
        <taxon>Rhynchosporeae</taxon>
        <taxon>Rhynchospora</taxon>
    </lineage>
</organism>
<dbReference type="EMBL" id="JAMRDG010000001">
    <property type="protein sequence ID" value="KAJ3708777.1"/>
    <property type="molecule type" value="Genomic_DNA"/>
</dbReference>
<evidence type="ECO:0000313" key="1">
    <source>
        <dbReference type="EMBL" id="KAJ3708777.1"/>
    </source>
</evidence>
<reference evidence="1 2" key="1">
    <citation type="journal article" date="2022" name="Cell">
        <title>Repeat-based holocentromeres influence genome architecture and karyotype evolution.</title>
        <authorList>
            <person name="Hofstatter P.G."/>
            <person name="Thangavel G."/>
            <person name="Lux T."/>
            <person name="Neumann P."/>
            <person name="Vondrak T."/>
            <person name="Novak P."/>
            <person name="Zhang M."/>
            <person name="Costa L."/>
            <person name="Castellani M."/>
            <person name="Scott A."/>
            <person name="Toegelov H."/>
            <person name="Fuchs J."/>
            <person name="Mata-Sucre Y."/>
            <person name="Dias Y."/>
            <person name="Vanzela A.L.L."/>
            <person name="Huettel B."/>
            <person name="Almeida C.C.S."/>
            <person name="Simkova H."/>
            <person name="Souza G."/>
            <person name="Pedrosa-Harand A."/>
            <person name="Macas J."/>
            <person name="Mayer K.F.X."/>
            <person name="Houben A."/>
            <person name="Marques A."/>
        </authorList>
    </citation>
    <scope>NUCLEOTIDE SEQUENCE [LARGE SCALE GENOMIC DNA]</scope>
    <source>
        <strain evidence="1">RhyTen1mFocal</strain>
    </source>
</reference>
<comment type="caution">
    <text evidence="1">The sequence shown here is derived from an EMBL/GenBank/DDBJ whole genome shotgun (WGS) entry which is preliminary data.</text>
</comment>
<sequence>MLAKALNSRPMSSTLTTIIAAMLAFLLGTNFPSCSLSKFRITSQFFSFGRDTNSSMYLPIYNSCTSCENNTFSSSATNFSDDKYKIFVPSNPKGAETLPPDIIVSESDLYLRRLWGDPNEDLPIKSKYLVAFAVSLKQKDNVNAAVQKFSENFTIILFHYDGHTNEWDEFEWSTRAIHVSARRQTKWWYAKRFLHPDIVASYEYIFIWDEDLGVEHFDAEEYIKLVKKYGLEISQPAIESNKDFAYQITKRRNDTEVHKKAEDSGNKCPDPNGPACSEFIEIMAPVFSKDAWRCAWHIIQNDLIHGWGIDFTVRKCVEPASEKMGVIDAQWIFHHAVTTLRDQGEEDIGKRTALAKGIADRCYVELGTFKKRWNQAESNYYKMKGLIPLNSTASFTFIP</sequence>
<evidence type="ECO:0000313" key="2">
    <source>
        <dbReference type="Proteomes" id="UP001210211"/>
    </source>
</evidence>
<accession>A0AAD6F170</accession>
<protein>
    <submittedName>
        <fullName evidence="1">Uncharacterized protein</fullName>
    </submittedName>
</protein>
<name>A0AAD6F170_9POAL</name>
<keyword evidence="2" id="KW-1185">Reference proteome</keyword>
<dbReference type="Proteomes" id="UP001210211">
    <property type="component" value="Unassembled WGS sequence"/>
</dbReference>